<evidence type="ECO:0000256" key="3">
    <source>
        <dbReference type="ARBA" id="ARBA00022679"/>
    </source>
</evidence>
<proteinExistence type="predicted"/>
<evidence type="ECO:0000256" key="7">
    <source>
        <dbReference type="SAM" id="Phobius"/>
    </source>
</evidence>
<evidence type="ECO:0000256" key="4">
    <source>
        <dbReference type="ARBA" id="ARBA00022692"/>
    </source>
</evidence>
<keyword evidence="3" id="KW-0808">Transferase</keyword>
<feature type="transmembrane region" description="Helical" evidence="7">
    <location>
        <begin position="7"/>
        <end position="25"/>
    </location>
</feature>
<dbReference type="EMBL" id="JYNZ01000002">
    <property type="protein sequence ID" value="KXK27346.1"/>
    <property type="molecule type" value="Genomic_DNA"/>
</dbReference>
<sequence length="519" mass="60019">MNRQTIVQTAIALLTYTLLGVYFIFRVYTVYESYQVLGVSIDMLVVILFWFAEAFIVIQSSNYFYDLFRAFYGYKYTLNDMPFGVTGVRPDVDVLIPVHNEPVGIVRRTLFAATRIDYENKTVHLIDGSDKEESIRQMQGLTEEMGVNYYSVPYPRHGAKAGAINEFLQESVAPYIVIFDADYRASKDFLRVLVWQMEADPDLAYIQTPQFYGNLLESYTSRAAQMQQSIFYEYISEAKSMDNANFMCGTNLIIRVEALKDVGGFDESTITEDYSTSVNLHSRGWKSRYDNYTTAFGNGPGNLAEYFKQQYRWAKGNFDTMKLKLMPMIFSSRLTISQKREYIMSGTYYLIGWARLTIILSPVLFILFGLPSYLTSPELYLLSYVPYFTVTTILFYESLFIRKYPFREWVLGESLTFLSIPVFLKASLDSFLGRKSTFQTTDKSAEVDVYTLRQLRPQLLIIGVNLLAAVVGVYKLASGNQDWGIAINLFWVVFHLFFISYLLAILWYARRQQEKNYRS</sequence>
<dbReference type="PRINTS" id="PR01439">
    <property type="entry name" value="CELLSNTHASEA"/>
</dbReference>
<reference evidence="9 10" key="1">
    <citation type="submission" date="2015-02" db="EMBL/GenBank/DDBJ databases">
        <title>Improved understanding of the partial-nitritation anammox process through 23 genomes representing the majority of the microbial community.</title>
        <authorList>
            <person name="Speth D.R."/>
            <person name="In T Zandt M."/>
            <person name="Guerrero Cruz S."/>
            <person name="Jetten M.S."/>
            <person name="Dutilh B.E."/>
        </authorList>
    </citation>
    <scope>NUCLEOTIDE SEQUENCE [LARGE SCALE GENOMIC DNA]</scope>
    <source>
        <strain evidence="9">OLB20</strain>
    </source>
</reference>
<dbReference type="Proteomes" id="UP000070457">
    <property type="component" value="Unassembled WGS sequence"/>
</dbReference>
<dbReference type="GO" id="GO:0006011">
    <property type="term" value="P:UDP-alpha-D-glucose metabolic process"/>
    <property type="evidence" value="ECO:0007669"/>
    <property type="project" value="InterPro"/>
</dbReference>
<feature type="transmembrane region" description="Helical" evidence="7">
    <location>
        <begin position="379"/>
        <end position="399"/>
    </location>
</feature>
<comment type="caution">
    <text evidence="9">The sequence shown here is derived from an EMBL/GenBank/DDBJ whole genome shotgun (WGS) entry which is preliminary data.</text>
</comment>
<dbReference type="InterPro" id="IPR050321">
    <property type="entry name" value="Glycosyltr_2/OpgH_subfam"/>
</dbReference>
<gene>
    <name evidence="9" type="primary">acsAB</name>
    <name evidence="9" type="ORF">TR69_WS6001000221</name>
</gene>
<dbReference type="PANTHER" id="PTHR43867">
    <property type="entry name" value="CELLULOSE SYNTHASE CATALYTIC SUBUNIT A [UDP-FORMING]"/>
    <property type="match status" value="1"/>
</dbReference>
<dbReference type="GO" id="GO:0035438">
    <property type="term" value="F:cyclic-di-GMP binding"/>
    <property type="evidence" value="ECO:0007669"/>
    <property type="project" value="InterPro"/>
</dbReference>
<evidence type="ECO:0000256" key="2">
    <source>
        <dbReference type="ARBA" id="ARBA00022676"/>
    </source>
</evidence>
<organism evidence="9 10">
    <name type="scientific">candidate division WS6 bacterium OLB20</name>
    <dbReference type="NCBI Taxonomy" id="1617426"/>
    <lineage>
        <taxon>Bacteria</taxon>
        <taxon>Candidatus Dojkabacteria</taxon>
    </lineage>
</organism>
<keyword evidence="4 7" id="KW-0812">Transmembrane</keyword>
<dbReference type="PANTHER" id="PTHR43867:SF2">
    <property type="entry name" value="CELLULOSE SYNTHASE CATALYTIC SUBUNIT A [UDP-FORMING]"/>
    <property type="match status" value="1"/>
</dbReference>
<evidence type="ECO:0000256" key="6">
    <source>
        <dbReference type="ARBA" id="ARBA00023136"/>
    </source>
</evidence>
<dbReference type="GO" id="GO:0016759">
    <property type="term" value="F:cellulose synthase activity"/>
    <property type="evidence" value="ECO:0007669"/>
    <property type="project" value="InterPro"/>
</dbReference>
<keyword evidence="6 7" id="KW-0472">Membrane</keyword>
<accession>A0A136M0E6</accession>
<dbReference type="InterPro" id="IPR001173">
    <property type="entry name" value="Glyco_trans_2-like"/>
</dbReference>
<dbReference type="CDD" id="cd06421">
    <property type="entry name" value="CESA_CelA_like"/>
    <property type="match status" value="1"/>
</dbReference>
<evidence type="ECO:0000256" key="5">
    <source>
        <dbReference type="ARBA" id="ARBA00022989"/>
    </source>
</evidence>
<feature type="transmembrane region" description="Helical" evidence="7">
    <location>
        <begin position="483"/>
        <end position="509"/>
    </location>
</feature>
<evidence type="ECO:0000313" key="10">
    <source>
        <dbReference type="Proteomes" id="UP000070457"/>
    </source>
</evidence>
<dbReference type="STRING" id="1617426.TR69_WS6001000221"/>
<dbReference type="Pfam" id="PF13632">
    <property type="entry name" value="Glyco_trans_2_3"/>
    <property type="match status" value="1"/>
</dbReference>
<feature type="domain" description="Glycosyltransferase 2-like" evidence="8">
    <location>
        <begin position="175"/>
        <end position="375"/>
    </location>
</feature>
<feature type="transmembrane region" description="Helical" evidence="7">
    <location>
        <begin position="348"/>
        <end position="373"/>
    </location>
</feature>
<dbReference type="InterPro" id="IPR003919">
    <property type="entry name" value="Cell_synth_A"/>
</dbReference>
<name>A0A136M0E6_9BACT</name>
<keyword evidence="5 7" id="KW-1133">Transmembrane helix</keyword>
<feature type="transmembrane region" description="Helical" evidence="7">
    <location>
        <begin position="37"/>
        <end position="58"/>
    </location>
</feature>
<protein>
    <submittedName>
        <fullName evidence="9">Cellulose synthase 1</fullName>
    </submittedName>
</protein>
<evidence type="ECO:0000259" key="8">
    <source>
        <dbReference type="Pfam" id="PF13632"/>
    </source>
</evidence>
<comment type="subcellular location">
    <subcellularLocation>
        <location evidence="1">Membrane</location>
        <topology evidence="1">Multi-pass membrane protein</topology>
    </subcellularLocation>
</comment>
<dbReference type="InterPro" id="IPR029044">
    <property type="entry name" value="Nucleotide-diphossugar_trans"/>
</dbReference>
<dbReference type="GO" id="GO:0005886">
    <property type="term" value="C:plasma membrane"/>
    <property type="evidence" value="ECO:0007669"/>
    <property type="project" value="TreeGrafter"/>
</dbReference>
<keyword evidence="2" id="KW-0328">Glycosyltransferase</keyword>
<evidence type="ECO:0000256" key="1">
    <source>
        <dbReference type="ARBA" id="ARBA00004141"/>
    </source>
</evidence>
<dbReference type="SUPFAM" id="SSF53448">
    <property type="entry name" value="Nucleotide-diphospho-sugar transferases"/>
    <property type="match status" value="1"/>
</dbReference>
<dbReference type="Gene3D" id="3.90.550.10">
    <property type="entry name" value="Spore Coat Polysaccharide Biosynthesis Protein SpsA, Chain A"/>
    <property type="match status" value="1"/>
</dbReference>
<dbReference type="AlphaFoldDB" id="A0A136M0E6"/>
<feature type="transmembrane region" description="Helical" evidence="7">
    <location>
        <begin position="459"/>
        <end position="477"/>
    </location>
</feature>
<evidence type="ECO:0000313" key="9">
    <source>
        <dbReference type="EMBL" id="KXK27346.1"/>
    </source>
</evidence>